<sequence>MSSAKSLNFHHRAGDDEDEDDNNSAASATATAPSNGTPSATSKRKKRSSQPHSKSLLSFAAADGDESPFSRPAPKLSSSRLYKTSAHKLTPSNDRLALHPPHGVKAIVGGSRRGFRLVLGFTVST</sequence>
<gene>
    <name evidence="2" type="ORF">Salat_2941200</name>
</gene>
<dbReference type="EMBL" id="JACGWO010000013">
    <property type="protein sequence ID" value="KAK4412940.1"/>
    <property type="molecule type" value="Genomic_DNA"/>
</dbReference>
<evidence type="ECO:0000256" key="1">
    <source>
        <dbReference type="SAM" id="MobiDB-lite"/>
    </source>
</evidence>
<reference evidence="2" key="2">
    <citation type="journal article" date="2024" name="Plant">
        <title>Genomic evolution and insights into agronomic trait innovations of Sesamum species.</title>
        <authorList>
            <person name="Miao H."/>
            <person name="Wang L."/>
            <person name="Qu L."/>
            <person name="Liu H."/>
            <person name="Sun Y."/>
            <person name="Le M."/>
            <person name="Wang Q."/>
            <person name="Wei S."/>
            <person name="Zheng Y."/>
            <person name="Lin W."/>
            <person name="Duan Y."/>
            <person name="Cao H."/>
            <person name="Xiong S."/>
            <person name="Wang X."/>
            <person name="Wei L."/>
            <person name="Li C."/>
            <person name="Ma Q."/>
            <person name="Ju M."/>
            <person name="Zhao R."/>
            <person name="Li G."/>
            <person name="Mu C."/>
            <person name="Tian Q."/>
            <person name="Mei H."/>
            <person name="Zhang T."/>
            <person name="Gao T."/>
            <person name="Zhang H."/>
        </authorList>
    </citation>
    <scope>NUCLEOTIDE SEQUENCE</scope>
    <source>
        <strain evidence="2">3651</strain>
    </source>
</reference>
<keyword evidence="3" id="KW-1185">Reference proteome</keyword>
<feature type="region of interest" description="Disordered" evidence="1">
    <location>
        <begin position="1"/>
        <end position="81"/>
    </location>
</feature>
<evidence type="ECO:0000313" key="3">
    <source>
        <dbReference type="Proteomes" id="UP001293254"/>
    </source>
</evidence>
<comment type="caution">
    <text evidence="2">The sequence shown here is derived from an EMBL/GenBank/DDBJ whole genome shotgun (WGS) entry which is preliminary data.</text>
</comment>
<dbReference type="AlphaFoldDB" id="A0AAE2C8T1"/>
<organism evidence="2 3">
    <name type="scientific">Sesamum alatum</name>
    <dbReference type="NCBI Taxonomy" id="300844"/>
    <lineage>
        <taxon>Eukaryota</taxon>
        <taxon>Viridiplantae</taxon>
        <taxon>Streptophyta</taxon>
        <taxon>Embryophyta</taxon>
        <taxon>Tracheophyta</taxon>
        <taxon>Spermatophyta</taxon>
        <taxon>Magnoliopsida</taxon>
        <taxon>eudicotyledons</taxon>
        <taxon>Gunneridae</taxon>
        <taxon>Pentapetalae</taxon>
        <taxon>asterids</taxon>
        <taxon>lamiids</taxon>
        <taxon>Lamiales</taxon>
        <taxon>Pedaliaceae</taxon>
        <taxon>Sesamum</taxon>
    </lineage>
</organism>
<accession>A0AAE2C8T1</accession>
<evidence type="ECO:0000313" key="2">
    <source>
        <dbReference type="EMBL" id="KAK4412940.1"/>
    </source>
</evidence>
<feature type="compositionally biased region" description="Low complexity" evidence="1">
    <location>
        <begin position="23"/>
        <end position="41"/>
    </location>
</feature>
<proteinExistence type="predicted"/>
<dbReference type="Proteomes" id="UP001293254">
    <property type="component" value="Unassembled WGS sequence"/>
</dbReference>
<name>A0AAE2C8T1_9LAMI</name>
<reference evidence="2" key="1">
    <citation type="submission" date="2020-06" db="EMBL/GenBank/DDBJ databases">
        <authorList>
            <person name="Li T."/>
            <person name="Hu X."/>
            <person name="Zhang T."/>
            <person name="Song X."/>
            <person name="Zhang H."/>
            <person name="Dai N."/>
            <person name="Sheng W."/>
            <person name="Hou X."/>
            <person name="Wei L."/>
        </authorList>
    </citation>
    <scope>NUCLEOTIDE SEQUENCE</scope>
    <source>
        <strain evidence="2">3651</strain>
        <tissue evidence="2">Leaf</tissue>
    </source>
</reference>
<protein>
    <submittedName>
        <fullName evidence="2">Uncharacterized protein</fullName>
    </submittedName>
</protein>